<evidence type="ECO:0000313" key="2">
    <source>
        <dbReference type="Proteomes" id="UP000757232"/>
    </source>
</evidence>
<sequence length="313" mass="34973">MPISDLPPELHSDIVALSCSQVLSPSELPTARVLSLVSSYWSLIARPFRYHSLRVAGENGIAKLLRHLDRLPECERRVRYFSLSDSLQYSDEIAAYQRKSDISRLLALVAPFLFMLELHLGDPAYATALFAFFWQCRCPHLVSLSIRGYYCFAVSLSNPSDVKSSKLNFPRLEHLSLDGIPNPSGLLNHGILANTFPRLASLEIHGLRGALSFAREVAEAVAERDESSECTITKEKATVLTSRLPRTLHSLSLFPSPPISAKNSKRARILHDGMMDVLSRLTKRDMWEARVDSNLQVVIGNSDTDIVSHSFRS</sequence>
<gene>
    <name evidence="1" type="ORF">A7U60_g6890</name>
</gene>
<dbReference type="InterPro" id="IPR032675">
    <property type="entry name" value="LRR_dom_sf"/>
</dbReference>
<organism evidence="1 2">
    <name type="scientific">Sanghuangporus baumii</name>
    <name type="common">Phellinus baumii</name>
    <dbReference type="NCBI Taxonomy" id="108892"/>
    <lineage>
        <taxon>Eukaryota</taxon>
        <taxon>Fungi</taxon>
        <taxon>Dikarya</taxon>
        <taxon>Basidiomycota</taxon>
        <taxon>Agaricomycotina</taxon>
        <taxon>Agaricomycetes</taxon>
        <taxon>Hymenochaetales</taxon>
        <taxon>Hymenochaetaceae</taxon>
        <taxon>Sanghuangporus</taxon>
    </lineage>
</organism>
<evidence type="ECO:0000313" key="1">
    <source>
        <dbReference type="EMBL" id="OCB85995.1"/>
    </source>
</evidence>
<name>A0A9Q5N103_SANBA</name>
<comment type="caution">
    <text evidence="1">The sequence shown here is derived from an EMBL/GenBank/DDBJ whole genome shotgun (WGS) entry which is preliminary data.</text>
</comment>
<protein>
    <recommendedName>
        <fullName evidence="3">F-box domain-containing protein</fullName>
    </recommendedName>
</protein>
<dbReference type="Gene3D" id="3.80.10.10">
    <property type="entry name" value="Ribonuclease Inhibitor"/>
    <property type="match status" value="1"/>
</dbReference>
<accession>A0A9Q5N103</accession>
<proteinExistence type="predicted"/>
<dbReference type="Proteomes" id="UP000757232">
    <property type="component" value="Unassembled WGS sequence"/>
</dbReference>
<dbReference type="AlphaFoldDB" id="A0A9Q5N103"/>
<dbReference type="OrthoDB" id="3256367at2759"/>
<reference evidence="1" key="1">
    <citation type="submission" date="2016-06" db="EMBL/GenBank/DDBJ databases">
        <title>Draft Genome sequence of the fungus Inonotus baumii.</title>
        <authorList>
            <person name="Zhu H."/>
            <person name="Lin W."/>
        </authorList>
    </citation>
    <scope>NUCLEOTIDE SEQUENCE</scope>
    <source>
        <strain evidence="1">821</strain>
    </source>
</reference>
<evidence type="ECO:0008006" key="3">
    <source>
        <dbReference type="Google" id="ProtNLM"/>
    </source>
</evidence>
<dbReference type="EMBL" id="LNZH02000205">
    <property type="protein sequence ID" value="OCB85995.1"/>
    <property type="molecule type" value="Genomic_DNA"/>
</dbReference>
<keyword evidence="2" id="KW-1185">Reference proteome</keyword>